<dbReference type="InterPro" id="IPR037213">
    <property type="entry name" value="Run_dom_sf"/>
</dbReference>
<dbReference type="EMBL" id="JARBHB010000015">
    <property type="protein sequence ID" value="KAJ8867204.1"/>
    <property type="molecule type" value="Genomic_DNA"/>
</dbReference>
<feature type="compositionally biased region" description="Polar residues" evidence="5">
    <location>
        <begin position="456"/>
        <end position="472"/>
    </location>
</feature>
<dbReference type="InterPro" id="IPR025258">
    <property type="entry name" value="RH_dom"/>
</dbReference>
<evidence type="ECO:0000259" key="6">
    <source>
        <dbReference type="PROSITE" id="PS50826"/>
    </source>
</evidence>
<feature type="compositionally biased region" description="Low complexity" evidence="5">
    <location>
        <begin position="402"/>
        <end position="412"/>
    </location>
</feature>
<dbReference type="Pfam" id="PF13901">
    <property type="entry name" value="RH_dom"/>
    <property type="match status" value="1"/>
</dbReference>
<keyword evidence="8" id="KW-1185">Reference proteome</keyword>
<reference evidence="7 8" key="1">
    <citation type="submission" date="2023-02" db="EMBL/GenBank/DDBJ databases">
        <title>LHISI_Scaffold_Assembly.</title>
        <authorList>
            <person name="Stuart O.P."/>
            <person name="Cleave R."/>
            <person name="Magrath M.J.L."/>
            <person name="Mikheyev A.S."/>
        </authorList>
    </citation>
    <scope>NUCLEOTIDE SEQUENCE [LARGE SCALE GENOMIC DNA]</scope>
    <source>
        <strain evidence="7">Daus_M_001</strain>
        <tissue evidence="7">Leg muscle</tissue>
    </source>
</reference>
<dbReference type="InterPro" id="IPR048569">
    <property type="entry name" value="RUBC_PIKBD"/>
</dbReference>
<dbReference type="SMART" id="SM01175">
    <property type="entry name" value="DUF4206"/>
    <property type="match status" value="1"/>
</dbReference>
<evidence type="ECO:0000256" key="2">
    <source>
        <dbReference type="ARBA" id="ARBA00022553"/>
    </source>
</evidence>
<accession>A0ABQ9G419</accession>
<feature type="region of interest" description="Disordered" evidence="5">
    <location>
        <begin position="402"/>
        <end position="426"/>
    </location>
</feature>
<dbReference type="Pfam" id="PF21054">
    <property type="entry name" value="RUBC_PIKBD"/>
    <property type="match status" value="2"/>
</dbReference>
<evidence type="ECO:0000256" key="1">
    <source>
        <dbReference type="ARBA" id="ARBA00004603"/>
    </source>
</evidence>
<dbReference type="CDD" id="cd17686">
    <property type="entry name" value="RUN_RUBCN"/>
    <property type="match status" value="1"/>
</dbReference>
<feature type="region of interest" description="Disordered" evidence="5">
    <location>
        <begin position="271"/>
        <end position="291"/>
    </location>
</feature>
<evidence type="ECO:0000256" key="5">
    <source>
        <dbReference type="SAM" id="MobiDB-lite"/>
    </source>
</evidence>
<sequence>MARDEVYQQEYQHLLQALKGTVEGLLISQVSNVWNIYGGLSRLQKAMERIFKHGCRVFNHHGDPDCWVFIQGLSWLRPSLALSPLFSSEVEDSQQLEDRASVWLHYSLENHTLSQKLSWLLSDREHLYSCFERFAFLCQEAYGEATLLCLQAVEQNRPPLLTEINPSLVSSLREPHCAKLPRPLSSLDVSLTTPPPDEAGLTSKVWHNCVENYLTTWKHTVFKKSHRRCSSFPEMQYNLWRSGRSELGSSAKTSDDSHLTLSSHSCIRVEESGETVPSSVDNTSSSNTARENAQCVGTSIATVKNVERDSVCLRRGDGRSESHKWDMRIKPWGSLPSLVQSVVQADGRERTLLKHTPLNRVHSLPTTPSRRMPLVEKLLPVMSPELSPSILAVDYLLELSDTSGSSSLSKNLGKQRSPSARNRGRCSTIKAAKSSSNGNTISLLLRRPSLDCADGSNGSSDTLNPETGNISDESTDLKHPAQTEARSCVRPSKLKLVTTTWDEKDGSHSAGDSGIDLRKCRGLAASSATDSAGELGQATLAVENSVHSLVKKKSFIEDGGSSVLPMATGFFPRPIEGQSLESFLSSGDFSRPSAELDRENAHFSISEAMIAAIEQVKCNRQLRMAIEEGDGEESDEEINHLKQRIRLRRRQRQEEKQRHLWGVAMLSDGKTDRLSVSMASLYSEADLSKHHHAISPRGNCDGPLTESVVSAEGVALCLIRQFSDKQLPRASDLQWLVSEQDAPQQLLPMPTSWPVSPDEAEDTDTCQAMPLRGTVEWAPPRPQVIFTPHAALPRRVLMEKQNYRCAGCGMKVAPEYAHRFRYCEYLGRYFCTGCHTGQLAVIPGKILTKWDFSRYPVSTFSYRLLDQMMCDPLFRVGDLNSGLYRRAKQLERVYHCRLHLYYLKDFVLTCRFAENIQEILRQQPVHLLTELDVYSLQDLLLVKNGELLSRLRELMTVCLEHVARCQVCKTGDKHEHLIFFCIKAVRGNVIVYQWIKKQYKFFNYRKQIAHKKSKYVLAFRIANISSQNFDSSRNIVQSQCILAPQQLCASWTSRKFARMKETFQLLSYLSSFNHTERKLDKHVACTNLNIKYIWDINIFCEILSTSPKENPICKYVVCNNLNIKHIRDVNIFDKVCFPTVKAIFLHLKTELK</sequence>
<dbReference type="PROSITE" id="PS50826">
    <property type="entry name" value="RUN"/>
    <property type="match status" value="1"/>
</dbReference>
<dbReference type="InterPro" id="IPR004012">
    <property type="entry name" value="Run_dom"/>
</dbReference>
<organism evidence="7 8">
    <name type="scientific">Dryococelus australis</name>
    <dbReference type="NCBI Taxonomy" id="614101"/>
    <lineage>
        <taxon>Eukaryota</taxon>
        <taxon>Metazoa</taxon>
        <taxon>Ecdysozoa</taxon>
        <taxon>Arthropoda</taxon>
        <taxon>Hexapoda</taxon>
        <taxon>Insecta</taxon>
        <taxon>Pterygota</taxon>
        <taxon>Neoptera</taxon>
        <taxon>Polyneoptera</taxon>
        <taxon>Phasmatodea</taxon>
        <taxon>Verophasmatodea</taxon>
        <taxon>Anareolatae</taxon>
        <taxon>Phasmatidae</taxon>
        <taxon>Eurycanthinae</taxon>
        <taxon>Dryococelus</taxon>
    </lineage>
</organism>
<dbReference type="SUPFAM" id="SSF140741">
    <property type="entry name" value="RUN domain-like"/>
    <property type="match status" value="1"/>
</dbReference>
<evidence type="ECO:0000313" key="7">
    <source>
        <dbReference type="EMBL" id="KAJ8867204.1"/>
    </source>
</evidence>
<feature type="compositionally biased region" description="Polar residues" evidence="5">
    <location>
        <begin position="275"/>
        <end position="291"/>
    </location>
</feature>
<dbReference type="InterPro" id="IPR052428">
    <property type="entry name" value="Autophagy_HostDef_Reg"/>
</dbReference>
<dbReference type="Proteomes" id="UP001159363">
    <property type="component" value="Chromosome 14"/>
</dbReference>
<protein>
    <recommendedName>
        <fullName evidence="6">RUN domain-containing protein</fullName>
    </recommendedName>
</protein>
<keyword evidence="3" id="KW-0967">Endosome</keyword>
<comment type="subcellular location">
    <subcellularLocation>
        <location evidence="1">Late endosome</location>
    </subcellularLocation>
</comment>
<keyword evidence="2" id="KW-0597">Phosphoprotein</keyword>
<comment type="caution">
    <text evidence="7">The sequence shown here is derived from an EMBL/GenBank/DDBJ whole genome shotgun (WGS) entry which is preliminary data.</text>
</comment>
<keyword evidence="4" id="KW-0072">Autophagy</keyword>
<name>A0ABQ9G419_9NEOP</name>
<proteinExistence type="predicted"/>
<gene>
    <name evidence="7" type="ORF">PR048_030999</name>
</gene>
<feature type="domain" description="RUN" evidence="6">
    <location>
        <begin position="34"/>
        <end position="167"/>
    </location>
</feature>
<evidence type="ECO:0000256" key="3">
    <source>
        <dbReference type="ARBA" id="ARBA00022753"/>
    </source>
</evidence>
<evidence type="ECO:0000256" key="4">
    <source>
        <dbReference type="ARBA" id="ARBA00023006"/>
    </source>
</evidence>
<dbReference type="Gene3D" id="1.20.58.900">
    <property type="match status" value="1"/>
</dbReference>
<feature type="non-terminal residue" evidence="7">
    <location>
        <position position="1152"/>
    </location>
</feature>
<dbReference type="PANTHER" id="PTHR45971">
    <property type="entry name" value="PHOX (PX) DOMAIN-CONTAINING PROTEIN"/>
    <property type="match status" value="1"/>
</dbReference>
<evidence type="ECO:0000313" key="8">
    <source>
        <dbReference type="Proteomes" id="UP001159363"/>
    </source>
</evidence>
<feature type="region of interest" description="Disordered" evidence="5">
    <location>
        <begin position="454"/>
        <end position="485"/>
    </location>
</feature>
<dbReference type="PANTHER" id="PTHR45971:SF1">
    <property type="entry name" value="RUBICON, ISOFORM A"/>
    <property type="match status" value="1"/>
</dbReference>